<proteinExistence type="predicted"/>
<evidence type="ECO:0000256" key="2">
    <source>
        <dbReference type="SAM" id="Coils"/>
    </source>
</evidence>
<dbReference type="InterPro" id="IPR011010">
    <property type="entry name" value="DNA_brk_join_enz"/>
</dbReference>
<evidence type="ECO:0000313" key="5">
    <source>
        <dbReference type="Proteomes" id="UP000006101"/>
    </source>
</evidence>
<feature type="domain" description="Tyr recombinase" evidence="3">
    <location>
        <begin position="128"/>
        <end position="330"/>
    </location>
</feature>
<dbReference type="SUPFAM" id="SSF56349">
    <property type="entry name" value="DNA breaking-rejoining enzymes"/>
    <property type="match status" value="1"/>
</dbReference>
<organism evidence="4 5">
    <name type="scientific">Candidatus Nitrosopumilus koreensis AR1</name>
    <dbReference type="NCBI Taxonomy" id="1229908"/>
    <lineage>
        <taxon>Archaea</taxon>
        <taxon>Nitrososphaerota</taxon>
        <taxon>Nitrososphaeria</taxon>
        <taxon>Nitrosopumilales</taxon>
        <taxon>Nitrosopumilaceae</taxon>
        <taxon>Nitrosopumilus</taxon>
    </lineage>
</organism>
<protein>
    <submittedName>
        <fullName evidence="4">Integrase family protein</fullName>
    </submittedName>
</protein>
<dbReference type="RefSeq" id="WP_014963525.1">
    <property type="nucleotide sequence ID" value="NC_018655.1"/>
</dbReference>
<dbReference type="HOGENOM" id="CLU_057056_0_0_2"/>
<dbReference type="GO" id="GO:0015074">
    <property type="term" value="P:DNA integration"/>
    <property type="evidence" value="ECO:0007669"/>
    <property type="project" value="InterPro"/>
</dbReference>
<sequence length="380" mass="44845">MKLDISDVKSSAFQNFLDYIRNEKTRKKYTNDLQKFLDLIPDKIFEEKKIDTTDKTEAFVALVRDDVKIGKSIINAYVRELKKKVDSKEISPARVLNLIKPIKALFAANDIDFSWKMIGKSIPKPGKSKDMAYSREQLQMLMANATNLVDKIMITLSSSAGFRIEAWDYFTWEDVLFFYNDDNSLKGGALRVYHGDNEEYWTHFTPEAGKYLQLYKEYWKSRFMRYPKDSEPLVISVRIHDPKRIGKRGMESRMNTLAKKAGLRPPLEPGKKRHKVMLAHGLRKYFNTMMRRAKVNFLDKEDMMGHKVGLESHYERYQEDDFERFSEYQKAIPLLTISDDERMRVENEKLKSEKTELEQIKEDNEKILNWIARQENKNQK</sequence>
<keyword evidence="5" id="KW-1185">Reference proteome</keyword>
<dbReference type="Gene3D" id="1.10.443.10">
    <property type="entry name" value="Intergrase catalytic core"/>
    <property type="match status" value="1"/>
</dbReference>
<reference evidence="4 5" key="1">
    <citation type="journal article" date="2012" name="J. Bacteriol.">
        <title>Draft Genome Sequence of an Ammonia-Oxidizing Archaeon, "Candidatus Nitrosopumilus koreensis" AR1, from Marine Sediment.</title>
        <authorList>
            <person name="Park S.J."/>
            <person name="Kim J.G."/>
            <person name="Jung M.Y."/>
            <person name="Kim S.J."/>
            <person name="Cha I.T."/>
            <person name="Kwon K."/>
            <person name="Lee J.H."/>
            <person name="Rhee S.K."/>
        </authorList>
    </citation>
    <scope>NUCLEOTIDE SEQUENCE [LARGE SCALE GENOMIC DNA]</scope>
    <source>
        <strain evidence="4 5">AR1</strain>
    </source>
</reference>
<keyword evidence="2" id="KW-0175">Coiled coil</keyword>
<dbReference type="KEGG" id="nkr:NKOR_06300"/>
<dbReference type="InterPro" id="IPR002104">
    <property type="entry name" value="Integrase_catalytic"/>
</dbReference>
<evidence type="ECO:0000256" key="1">
    <source>
        <dbReference type="ARBA" id="ARBA00023172"/>
    </source>
</evidence>
<dbReference type="AlphaFoldDB" id="K0B9K0"/>
<dbReference type="PATRIC" id="fig|1229908.8.peg.1375"/>
<dbReference type="GeneID" id="13725293"/>
<dbReference type="InterPro" id="IPR013762">
    <property type="entry name" value="Integrase-like_cat_sf"/>
</dbReference>
<gene>
    <name evidence="4" type="ORF">NKOR_06300</name>
</gene>
<dbReference type="GO" id="GO:0006310">
    <property type="term" value="P:DNA recombination"/>
    <property type="evidence" value="ECO:0007669"/>
    <property type="project" value="UniProtKB-KW"/>
</dbReference>
<dbReference type="Pfam" id="PF00589">
    <property type="entry name" value="Phage_integrase"/>
    <property type="match status" value="1"/>
</dbReference>
<dbReference type="STRING" id="1229908.NKOR_06300"/>
<keyword evidence="1" id="KW-0233">DNA recombination</keyword>
<dbReference type="GO" id="GO:0003677">
    <property type="term" value="F:DNA binding"/>
    <property type="evidence" value="ECO:0007669"/>
    <property type="project" value="InterPro"/>
</dbReference>
<name>K0B9K0_9ARCH</name>
<dbReference type="PROSITE" id="PS51898">
    <property type="entry name" value="TYR_RECOMBINASE"/>
    <property type="match status" value="1"/>
</dbReference>
<feature type="coiled-coil region" evidence="2">
    <location>
        <begin position="340"/>
        <end position="367"/>
    </location>
</feature>
<evidence type="ECO:0000313" key="4">
    <source>
        <dbReference type="EMBL" id="AFS81141.1"/>
    </source>
</evidence>
<dbReference type="Proteomes" id="UP000006101">
    <property type="component" value="Chromosome"/>
</dbReference>
<dbReference type="EMBL" id="CP003842">
    <property type="protein sequence ID" value="AFS81141.1"/>
    <property type="molecule type" value="Genomic_DNA"/>
</dbReference>
<evidence type="ECO:0000259" key="3">
    <source>
        <dbReference type="PROSITE" id="PS51898"/>
    </source>
</evidence>
<accession>K0B9K0</accession>